<reference evidence="1 2" key="1">
    <citation type="journal article" date="2014" name="Agronomy (Basel)">
        <title>A Draft Genome Sequence for Ensete ventricosum, the Drought-Tolerant Tree Against Hunger.</title>
        <authorList>
            <person name="Harrison J."/>
            <person name="Moore K.A."/>
            <person name="Paszkiewicz K."/>
            <person name="Jones T."/>
            <person name="Grant M."/>
            <person name="Ambacheew D."/>
            <person name="Muzemil S."/>
            <person name="Studholme D.J."/>
        </authorList>
    </citation>
    <scope>NUCLEOTIDE SEQUENCE [LARGE SCALE GENOMIC DNA]</scope>
</reference>
<dbReference type="Proteomes" id="UP000287651">
    <property type="component" value="Unassembled WGS sequence"/>
</dbReference>
<evidence type="ECO:0000313" key="2">
    <source>
        <dbReference type="Proteomes" id="UP000287651"/>
    </source>
</evidence>
<protein>
    <submittedName>
        <fullName evidence="1">Uncharacterized protein</fullName>
    </submittedName>
</protein>
<gene>
    <name evidence="1" type="ORF">B296_00029492</name>
</gene>
<sequence length="86" mass="9399">MMANFGSFLSHLHSIAGYDSSRCHELSICVKDTRVVSHKGDLCGVVGAPPFPGRLLHVRKVCEGAAHQVWGQVGHLLTTITRFVEE</sequence>
<comment type="caution">
    <text evidence="1">The sequence shown here is derived from an EMBL/GenBank/DDBJ whole genome shotgun (WGS) entry which is preliminary data.</text>
</comment>
<accession>A0A426XVJ0</accession>
<evidence type="ECO:0000313" key="1">
    <source>
        <dbReference type="EMBL" id="RRT43499.1"/>
    </source>
</evidence>
<organism evidence="1 2">
    <name type="scientific">Ensete ventricosum</name>
    <name type="common">Abyssinian banana</name>
    <name type="synonym">Musa ensete</name>
    <dbReference type="NCBI Taxonomy" id="4639"/>
    <lineage>
        <taxon>Eukaryota</taxon>
        <taxon>Viridiplantae</taxon>
        <taxon>Streptophyta</taxon>
        <taxon>Embryophyta</taxon>
        <taxon>Tracheophyta</taxon>
        <taxon>Spermatophyta</taxon>
        <taxon>Magnoliopsida</taxon>
        <taxon>Liliopsida</taxon>
        <taxon>Zingiberales</taxon>
        <taxon>Musaceae</taxon>
        <taxon>Ensete</taxon>
    </lineage>
</organism>
<name>A0A426XVJ0_ENSVE</name>
<dbReference type="AlphaFoldDB" id="A0A426XVJ0"/>
<proteinExistence type="predicted"/>
<dbReference type="EMBL" id="AMZH03017101">
    <property type="protein sequence ID" value="RRT43499.1"/>
    <property type="molecule type" value="Genomic_DNA"/>
</dbReference>